<dbReference type="AlphaFoldDB" id="F9U8R2"/>
<dbReference type="InterPro" id="IPR053853">
    <property type="entry name" value="FitA-like_RHH"/>
</dbReference>
<name>F9U8R2_9GAMM</name>
<dbReference type="STRING" id="768671.ThimaDRAFT_1314"/>
<organism evidence="2 3">
    <name type="scientific">Thiocapsa marina 5811</name>
    <dbReference type="NCBI Taxonomy" id="768671"/>
    <lineage>
        <taxon>Bacteria</taxon>
        <taxon>Pseudomonadati</taxon>
        <taxon>Pseudomonadota</taxon>
        <taxon>Gammaproteobacteria</taxon>
        <taxon>Chromatiales</taxon>
        <taxon>Chromatiaceae</taxon>
        <taxon>Thiocapsa</taxon>
    </lineage>
</organism>
<dbReference type="SUPFAM" id="SSF47598">
    <property type="entry name" value="Ribbon-helix-helix"/>
    <property type="match status" value="1"/>
</dbReference>
<proteinExistence type="predicted"/>
<evidence type="ECO:0000313" key="2">
    <source>
        <dbReference type="EMBL" id="EGV19170.1"/>
    </source>
</evidence>
<evidence type="ECO:0000259" key="1">
    <source>
        <dbReference type="Pfam" id="PF22513"/>
    </source>
</evidence>
<accession>F9U8R2</accession>
<dbReference type="Proteomes" id="UP000005459">
    <property type="component" value="Unassembled WGS sequence"/>
</dbReference>
<dbReference type="OrthoDB" id="7063287at2"/>
<dbReference type="Pfam" id="PF22513">
    <property type="entry name" value="FitA-like_RHH"/>
    <property type="match status" value="1"/>
</dbReference>
<dbReference type="EMBL" id="AFWV01000004">
    <property type="protein sequence ID" value="EGV19170.1"/>
    <property type="molecule type" value="Genomic_DNA"/>
</dbReference>
<reference evidence="2 3" key="1">
    <citation type="submission" date="2011-06" db="EMBL/GenBank/DDBJ databases">
        <title>The draft genome of Thiocapsa marina 5811.</title>
        <authorList>
            <consortium name="US DOE Joint Genome Institute (JGI-PGF)"/>
            <person name="Lucas S."/>
            <person name="Han J."/>
            <person name="Cheng J.-F."/>
            <person name="Goodwin L."/>
            <person name="Pitluck S."/>
            <person name="Peters L."/>
            <person name="Land M.L."/>
            <person name="Hauser L."/>
            <person name="Vogl K."/>
            <person name="Liu Z."/>
            <person name="Imhoff J."/>
            <person name="Thiel V."/>
            <person name="Frigaard N.-U."/>
            <person name="Bryant D."/>
            <person name="Woyke T.J."/>
        </authorList>
    </citation>
    <scope>NUCLEOTIDE SEQUENCE [LARGE SCALE GENOMIC DNA]</scope>
    <source>
        <strain evidence="2 3">5811</strain>
    </source>
</reference>
<dbReference type="RefSeq" id="WP_007192191.1">
    <property type="nucleotide sequence ID" value="NZ_AFWV01000004.1"/>
</dbReference>
<dbReference type="InterPro" id="IPR010985">
    <property type="entry name" value="Ribbon_hlx_hlx"/>
</dbReference>
<gene>
    <name evidence="2" type="ORF">ThimaDRAFT_1314</name>
</gene>
<dbReference type="eggNOG" id="ENOG5033612">
    <property type="taxonomic scope" value="Bacteria"/>
</dbReference>
<protein>
    <recommendedName>
        <fullName evidence="1">Antitoxin FitA-like ribbon-helix-helix domain-containing protein</fullName>
    </recommendedName>
</protein>
<evidence type="ECO:0000313" key="3">
    <source>
        <dbReference type="Proteomes" id="UP000005459"/>
    </source>
</evidence>
<sequence>MKNITIRGIDDPLDQALKALADREARSVNQLVLDVLRERFGLAKVARHSTRHHDLDGLFGTWSAEEYQGIQGAVEAQRRLDPELWSCDAP</sequence>
<feature type="domain" description="Antitoxin FitA-like ribbon-helix-helix" evidence="1">
    <location>
        <begin position="3"/>
        <end position="38"/>
    </location>
</feature>
<keyword evidence="3" id="KW-1185">Reference proteome</keyword>
<dbReference type="GO" id="GO:0006355">
    <property type="term" value="P:regulation of DNA-templated transcription"/>
    <property type="evidence" value="ECO:0007669"/>
    <property type="project" value="InterPro"/>
</dbReference>